<organism evidence="1 2">
    <name type="scientific">Enterococcus casseliflavus ATCC 12755</name>
    <dbReference type="NCBI Taxonomy" id="888066"/>
    <lineage>
        <taxon>Bacteria</taxon>
        <taxon>Bacillati</taxon>
        <taxon>Bacillota</taxon>
        <taxon>Bacilli</taxon>
        <taxon>Lactobacillales</taxon>
        <taxon>Enterococcaceae</taxon>
        <taxon>Enterococcus</taxon>
    </lineage>
</organism>
<dbReference type="Proteomes" id="UP000004835">
    <property type="component" value="Unassembled WGS sequence"/>
</dbReference>
<sequence>MVVRLREFHTVEKLLTKADNKGLFIAFLVNVYKRAPGFIDFFPHGITAN</sequence>
<comment type="caution">
    <text evidence="1">The sequence shown here is derived from an EMBL/GenBank/DDBJ whole genome shotgun (WGS) entry which is preliminary data.</text>
</comment>
<dbReference type="AlphaFoldDB" id="F0EH62"/>
<proteinExistence type="predicted"/>
<gene>
    <name evidence="1" type="ORF">HMPREF9087_0745</name>
</gene>
<dbReference type="EMBL" id="AEWT01000006">
    <property type="protein sequence ID" value="EGC70579.1"/>
    <property type="molecule type" value="Genomic_DNA"/>
</dbReference>
<protein>
    <submittedName>
        <fullName evidence="1">Uncharacterized protein</fullName>
    </submittedName>
</protein>
<name>F0EH62_ENTCA</name>
<dbReference type="HOGENOM" id="CLU_3135202_0_0_9"/>
<evidence type="ECO:0000313" key="1">
    <source>
        <dbReference type="EMBL" id="EGC70579.1"/>
    </source>
</evidence>
<accession>F0EH62</accession>
<evidence type="ECO:0000313" key="2">
    <source>
        <dbReference type="Proteomes" id="UP000004835"/>
    </source>
</evidence>
<reference evidence="1 2" key="1">
    <citation type="submission" date="2011-01" db="EMBL/GenBank/DDBJ databases">
        <authorList>
            <person name="Muzny D."/>
            <person name="Qin X."/>
            <person name="Deng J."/>
            <person name="Jiang H."/>
            <person name="Liu Y."/>
            <person name="Qu J."/>
            <person name="Song X.-Z."/>
            <person name="Zhang L."/>
            <person name="Thornton R."/>
            <person name="Coyle M."/>
            <person name="Francisco L."/>
            <person name="Jackson L."/>
            <person name="Javaid M."/>
            <person name="Korchina V."/>
            <person name="Kovar C."/>
            <person name="Mata R."/>
            <person name="Mathew T."/>
            <person name="Ngo R."/>
            <person name="Nguyen L."/>
            <person name="Nguyen N."/>
            <person name="Okwuonu G."/>
            <person name="Ongeri F."/>
            <person name="Pham C."/>
            <person name="Simmons D."/>
            <person name="Wilczek-Boney K."/>
            <person name="Hale W."/>
            <person name="Jakkamsetti A."/>
            <person name="Pham P."/>
            <person name="Ruth R."/>
            <person name="San Lucas F."/>
            <person name="Warren J."/>
            <person name="Zhang J."/>
            <person name="Zhao Z."/>
            <person name="Zhou C."/>
            <person name="Zhu D."/>
            <person name="Lee S."/>
            <person name="Bess C."/>
            <person name="Blankenburg K."/>
            <person name="Forbes L."/>
            <person name="Fu Q."/>
            <person name="Gubbala S."/>
            <person name="Hirani K."/>
            <person name="Jayaseelan J.C."/>
            <person name="Lara F."/>
            <person name="Munidasa M."/>
            <person name="Palculict T."/>
            <person name="Patil S."/>
            <person name="Pu L.-L."/>
            <person name="Saada N."/>
            <person name="Tang L."/>
            <person name="Weissenberger G."/>
            <person name="Zhu Y."/>
            <person name="Hemphill L."/>
            <person name="Shang Y."/>
            <person name="Youmans B."/>
            <person name="Ayvaz T."/>
            <person name="Ross M."/>
            <person name="Santibanez J."/>
            <person name="Aqrawi P."/>
            <person name="Gross S."/>
            <person name="Joshi V."/>
            <person name="Fowler G."/>
            <person name="Nazareth L."/>
            <person name="Reid J."/>
            <person name="Worley K."/>
            <person name="Petrosino J."/>
            <person name="Highlander S."/>
            <person name="Gibbs R."/>
        </authorList>
    </citation>
    <scope>NUCLEOTIDE SEQUENCE [LARGE SCALE GENOMIC DNA]</scope>
    <source>
        <strain evidence="1 2">ATCC 12755</strain>
    </source>
</reference>